<dbReference type="SUPFAM" id="SSF110296">
    <property type="entry name" value="Oligoxyloglucan reducing end-specific cellobiohydrolase"/>
    <property type="match status" value="1"/>
</dbReference>
<dbReference type="InterPro" id="IPR015943">
    <property type="entry name" value="WD40/YVTN_repeat-like_dom_sf"/>
</dbReference>
<dbReference type="AlphaFoldDB" id="A0A2T4TZG2"/>
<gene>
    <name evidence="2" type="ORF">CLG94_03785</name>
</gene>
<dbReference type="EMBL" id="NVQC01000015">
    <property type="protein sequence ID" value="PTL36492.1"/>
    <property type="molecule type" value="Genomic_DNA"/>
</dbReference>
<feature type="transmembrane region" description="Helical" evidence="1">
    <location>
        <begin position="286"/>
        <end position="309"/>
    </location>
</feature>
<protein>
    <submittedName>
        <fullName evidence="2">Uncharacterized protein</fullName>
    </submittedName>
</protein>
<evidence type="ECO:0000313" key="3">
    <source>
        <dbReference type="Proteomes" id="UP000241436"/>
    </source>
</evidence>
<dbReference type="Gene3D" id="2.130.10.10">
    <property type="entry name" value="YVTN repeat-like/Quinoprotein amine dehydrogenase"/>
    <property type="match status" value="1"/>
</dbReference>
<evidence type="ECO:0000313" key="2">
    <source>
        <dbReference type="EMBL" id="PTL36492.1"/>
    </source>
</evidence>
<sequence>MEMERKPVRKRTRWYRRMTILKLHKWAGLISAVWLCVLGATGFLLDHKEWRWMWFSTVSERVLPESVTSLSRTVIQILQVNPDRPMHQVAAGSRGLWVTEDGAKSWQRTRVIGDEGGQVQVFAVEPDPEHGWNRLWIGTDDGLWTSEDGGKTLVKAGMERQRITALTAGASHAELYGAADRSRIFQLRTDEPDRPDWLRFEAPAADALPRQISLRRLVIDLHVGNGLFARNTSLLLNDIASLGLCALALSGVFYWGFPKYWRHRRRNCGQIRVETKRKILIWLFRLHGPLIGLCAAVPLLYLAITGILFGHRELGDWLGRVRIPAMFHPPVYHLNAWDGWIEAVIGYPGQPEKLSIGTRIGLFTSKDEGRTWLAEQAGTERIPAARRLRRFGERVYIGGWMGGGSYLRQQDGAEWLKLSDRHANMARDITRLEDGQIGWLHQGKTVVMTDRSGQVSGQIELTQPMEDGVPWYYVLNRLHDGMIFWEHWKWLNDLFAVLATTLLVTGLIRWWRVKWR</sequence>
<proteinExistence type="predicted"/>
<comment type="caution">
    <text evidence="2">The sequence shown here is derived from an EMBL/GenBank/DDBJ whole genome shotgun (WGS) entry which is preliminary data.</text>
</comment>
<evidence type="ECO:0000256" key="1">
    <source>
        <dbReference type="SAM" id="Phobius"/>
    </source>
</evidence>
<feature type="transmembrane region" description="Helical" evidence="1">
    <location>
        <begin position="239"/>
        <end position="257"/>
    </location>
</feature>
<reference evidence="3" key="2">
    <citation type="journal article" date="2018" name="Environ. Microbiol.">
        <title>Bloom of a denitrifying methanotroph, 'Candidatus Methylomirabilis limnetica', in a deep stratified lake.</title>
        <authorList>
            <person name="Graf J.S."/>
            <person name="Mayr M.J."/>
            <person name="Marchant H.K."/>
            <person name="Tienken D."/>
            <person name="Hach P.F."/>
            <person name="Brand A."/>
            <person name="Schubert C.J."/>
            <person name="Kuypers M.M."/>
            <person name="Milucka J."/>
        </authorList>
    </citation>
    <scope>NUCLEOTIDE SEQUENCE [LARGE SCALE GENOMIC DNA]</scope>
    <source>
        <strain evidence="3">Zug</strain>
    </source>
</reference>
<feature type="transmembrane region" description="Helical" evidence="1">
    <location>
        <begin position="494"/>
        <end position="511"/>
    </location>
</feature>
<dbReference type="Proteomes" id="UP000241436">
    <property type="component" value="Unassembled WGS sequence"/>
</dbReference>
<keyword evidence="1" id="KW-0812">Transmembrane</keyword>
<accession>A0A2T4TZG2</accession>
<dbReference type="Pfam" id="PF03929">
    <property type="entry name" value="PepSY_TM"/>
    <property type="match status" value="1"/>
</dbReference>
<dbReference type="InterPro" id="IPR005625">
    <property type="entry name" value="PepSY-ass_TM"/>
</dbReference>
<organism evidence="2 3">
    <name type="scientific">Candidatus Methylomirabilis limnetica</name>
    <dbReference type="NCBI Taxonomy" id="2033718"/>
    <lineage>
        <taxon>Bacteria</taxon>
        <taxon>Candidatus Methylomirabilota</taxon>
        <taxon>Candidatus Methylomirabilia</taxon>
        <taxon>Candidatus Methylomirabilales</taxon>
        <taxon>Candidatus Methylomirabilaceae</taxon>
        <taxon>Candidatus Methylomirabilis</taxon>
    </lineage>
</organism>
<keyword evidence="1" id="KW-0472">Membrane</keyword>
<keyword evidence="3" id="KW-1185">Reference proteome</keyword>
<name>A0A2T4TZG2_9BACT</name>
<reference evidence="2 3" key="1">
    <citation type="submission" date="2017-09" db="EMBL/GenBank/DDBJ databases">
        <title>Bloom of a denitrifying methanotroph, Candidatus Methylomirabilis limnetica, in a deep stratified lake.</title>
        <authorList>
            <person name="Graf J.S."/>
            <person name="Marchant H.K."/>
            <person name="Tienken D."/>
            <person name="Hach P.F."/>
            <person name="Brand A."/>
            <person name="Schubert C.J."/>
            <person name="Kuypers M.M."/>
            <person name="Milucka J."/>
        </authorList>
    </citation>
    <scope>NUCLEOTIDE SEQUENCE [LARGE SCALE GENOMIC DNA]</scope>
    <source>
        <strain evidence="2 3">Zug</strain>
    </source>
</reference>
<keyword evidence="1" id="KW-1133">Transmembrane helix</keyword>